<organism evidence="1 2">
    <name type="scientific">Rhizobium loti</name>
    <name type="common">Mesorhizobium loti</name>
    <dbReference type="NCBI Taxonomy" id="381"/>
    <lineage>
        <taxon>Bacteria</taxon>
        <taxon>Pseudomonadati</taxon>
        <taxon>Pseudomonadota</taxon>
        <taxon>Alphaproteobacteria</taxon>
        <taxon>Hyphomicrobiales</taxon>
        <taxon>Phyllobacteriaceae</taxon>
        <taxon>Mesorhizobium</taxon>
    </lineage>
</organism>
<comment type="caution">
    <text evidence="1">The sequence shown here is derived from an EMBL/GenBank/DDBJ whole genome shotgun (WGS) entry which is preliminary data.</text>
</comment>
<protein>
    <submittedName>
        <fullName evidence="1">Uncharacterized protein</fullName>
    </submittedName>
</protein>
<dbReference type="AlphaFoldDB" id="A0A117N226"/>
<sequence length="221" mass="24822">MAFRADEAAANGFERARSYLVSRNFTPAEREQSEKALLEIVEECGPVVEGYPTWHPLVSKHDDRNPETYPSDRCGYRGLDHTVYFAHGFLTCPYVNGQEVIDSAHVLLDHPRASITAELVDAPFYNTGTQPVLVRCEWSSSLEPGKMVPKSLAVPLMLEQELPVWRWSSRAENWETMRPYLLGAPHGSRSSLFVSQDTALAMKKVYMVLVESGMFGPLKMG</sequence>
<gene>
    <name evidence="1" type="ORF">AU467_30365</name>
</gene>
<dbReference type="Proteomes" id="UP000053176">
    <property type="component" value="Unassembled WGS sequence"/>
</dbReference>
<proteinExistence type="predicted"/>
<accession>A0A117N226</accession>
<name>A0A117N226_RHILI</name>
<reference evidence="1 2" key="1">
    <citation type="submission" date="2015-12" db="EMBL/GenBank/DDBJ databases">
        <title>Draft genome sequence of Mesorhizobium sp. UFLA 01-765, a multitolerant efficient symbiont and plant-growth promoting strain isolated from Zn-mining soil using Leucaena leucocephala as a trap plant.</title>
        <authorList>
            <person name="Rangel W.M."/>
            <person name="Thijs S."/>
            <person name="Longatti S.M."/>
            <person name="Moreira F.M."/>
            <person name="Weyens N."/>
            <person name="Vangronsveld J."/>
            <person name="Van Hamme J.D."/>
            <person name="Bottos E.M."/>
            <person name="Rineau F."/>
        </authorList>
    </citation>
    <scope>NUCLEOTIDE SEQUENCE [LARGE SCALE GENOMIC DNA]</scope>
    <source>
        <strain evidence="1 2">UFLA 01-765</strain>
    </source>
</reference>
<evidence type="ECO:0000313" key="2">
    <source>
        <dbReference type="Proteomes" id="UP000053176"/>
    </source>
</evidence>
<evidence type="ECO:0000313" key="1">
    <source>
        <dbReference type="EMBL" id="KUM24425.1"/>
    </source>
</evidence>
<dbReference type="EMBL" id="LPWA01000136">
    <property type="protein sequence ID" value="KUM24425.1"/>
    <property type="molecule type" value="Genomic_DNA"/>
</dbReference>
<dbReference type="OrthoDB" id="9133937at2"/>